<proteinExistence type="predicted"/>
<dbReference type="EMBL" id="ADMD01000007">
    <property type="protein sequence ID" value="EJZ83754.1"/>
    <property type="molecule type" value="Genomic_DNA"/>
</dbReference>
<reference evidence="1 2" key="1">
    <citation type="submission" date="2012-08" db="EMBL/GenBank/DDBJ databases">
        <title>The Genome Sequence of Slackia piriformis YIT 12062.</title>
        <authorList>
            <consortium name="The Broad Institute Genome Sequencing Platform"/>
            <person name="Earl A."/>
            <person name="Ward D."/>
            <person name="Feldgarden M."/>
            <person name="Gevers D."/>
            <person name="Morotomi M."/>
            <person name="Walker B."/>
            <person name="Young S.K."/>
            <person name="Zeng Q."/>
            <person name="Gargeya S."/>
            <person name="Fitzgerald M."/>
            <person name="Haas B."/>
            <person name="Abouelleil A."/>
            <person name="Alvarado L."/>
            <person name="Arachchi H.M."/>
            <person name="Berlin A.M."/>
            <person name="Chapman S.B."/>
            <person name="Goldberg J."/>
            <person name="Griggs A."/>
            <person name="Gujja S."/>
            <person name="Hansen M."/>
            <person name="Howarth C."/>
            <person name="Imamovic A."/>
            <person name="Larimer J."/>
            <person name="McCowen C."/>
            <person name="Montmayeur A."/>
            <person name="Murphy C."/>
            <person name="Neiman D."/>
            <person name="Pearson M."/>
            <person name="Priest M."/>
            <person name="Roberts A."/>
            <person name="Saif S."/>
            <person name="Shea T."/>
            <person name="Sisk P."/>
            <person name="Sykes S."/>
            <person name="Wortman J."/>
            <person name="Nusbaum C."/>
            <person name="Birren B."/>
        </authorList>
    </citation>
    <scope>NUCLEOTIDE SEQUENCE [LARGE SCALE GENOMIC DNA]</scope>
    <source>
        <strain evidence="1 2">YIT 12062</strain>
    </source>
</reference>
<dbReference type="AlphaFoldDB" id="K0YW94"/>
<sequence length="391" mass="44066">MICFHEWSEPTCTHPSVCSVCGKTQGDALEHEWQEATCTAPQTCSLCGTTKGKELGHDVKEWSIAAEPSCAEKGMEVGECVRCGSTVEKAIPVIGHTPGDWVVVTEPSVGQDGKAVSGLRSYSCAVCGKELGSESIELSAEEIESYFKEGCSALTYEQVARDPDAYKGEKATFTGEVIQVMQEGDTYTLRVNVTPTSYGYKDAILVCILPRWGTSVFLKTTWLLYTERRRVCSMVCWNPCYFGRLCQENGTFAEIVWMVEPFCLQRESRECKTPVQKLAFRECLIVRFREAYYLVVSCVCRVKNARNSMAKPRLLLFRGAKALARVFLRGTCATQRFVVLSARSFDRIPFHIPSFFSRSQHRIFMCVIGFRRLAKAFPYLRRKREVLSGHR</sequence>
<comment type="caution">
    <text evidence="1">The sequence shown here is derived from an EMBL/GenBank/DDBJ whole genome shotgun (WGS) entry which is preliminary data.</text>
</comment>
<dbReference type="Proteomes" id="UP000006069">
    <property type="component" value="Unassembled WGS sequence"/>
</dbReference>
<dbReference type="eggNOG" id="COG3103">
    <property type="taxonomic scope" value="Bacteria"/>
</dbReference>
<dbReference type="HOGENOM" id="CLU_705767_0_0_11"/>
<keyword evidence="2" id="KW-1185">Reference proteome</keyword>
<gene>
    <name evidence="1" type="ORF">HMPREF9451_01275</name>
</gene>
<evidence type="ECO:0000313" key="1">
    <source>
        <dbReference type="EMBL" id="EJZ83754.1"/>
    </source>
</evidence>
<dbReference type="InParanoid" id="K0YW94"/>
<name>K0YW94_9ACTN</name>
<dbReference type="PATRIC" id="fig|742818.3.peg.1339"/>
<accession>K0YW94</accession>
<evidence type="ECO:0000313" key="2">
    <source>
        <dbReference type="Proteomes" id="UP000006069"/>
    </source>
</evidence>
<organism evidence="1 2">
    <name type="scientific">Slackia piriformis YIT 12062</name>
    <dbReference type="NCBI Taxonomy" id="742818"/>
    <lineage>
        <taxon>Bacteria</taxon>
        <taxon>Bacillati</taxon>
        <taxon>Actinomycetota</taxon>
        <taxon>Coriobacteriia</taxon>
        <taxon>Eggerthellales</taxon>
        <taxon>Eggerthellaceae</taxon>
        <taxon>Slackia</taxon>
    </lineage>
</organism>
<protein>
    <submittedName>
        <fullName evidence="1">Uncharacterized protein</fullName>
    </submittedName>
</protein>